<dbReference type="InParanoid" id="W2SCQ5"/>
<keyword evidence="6" id="KW-0521">NADP</keyword>
<dbReference type="AlphaFoldDB" id="W2SCQ5"/>
<evidence type="ECO:0000256" key="5">
    <source>
        <dbReference type="ARBA" id="ARBA00023126"/>
    </source>
</evidence>
<keyword evidence="4" id="KW-0311">Gluconate utilization</keyword>
<dbReference type="OrthoDB" id="434986at2759"/>
<evidence type="ECO:0000256" key="4">
    <source>
        <dbReference type="ARBA" id="ARBA00023064"/>
    </source>
</evidence>
<dbReference type="InterPro" id="IPR006183">
    <property type="entry name" value="Pgluconate_DH"/>
</dbReference>
<comment type="catalytic activity">
    <reaction evidence="6">
        <text>6-phospho-D-gluconate + NADP(+) = D-ribulose 5-phosphate + CO2 + NADPH</text>
        <dbReference type="Rhea" id="RHEA:10116"/>
        <dbReference type="ChEBI" id="CHEBI:16526"/>
        <dbReference type="ChEBI" id="CHEBI:57783"/>
        <dbReference type="ChEBI" id="CHEBI:58121"/>
        <dbReference type="ChEBI" id="CHEBI:58349"/>
        <dbReference type="ChEBI" id="CHEBI:58759"/>
        <dbReference type="EC" id="1.1.1.44"/>
    </reaction>
</comment>
<dbReference type="FunFam" id="3.40.50.720:FF:000634">
    <property type="entry name" value="6-phosphogluconate dehydrogenase, decarboxylating"/>
    <property type="match status" value="1"/>
</dbReference>
<organism evidence="9 10">
    <name type="scientific">Cyphellophora europaea (strain CBS 101466)</name>
    <name type="common">Phialophora europaea</name>
    <dbReference type="NCBI Taxonomy" id="1220924"/>
    <lineage>
        <taxon>Eukaryota</taxon>
        <taxon>Fungi</taxon>
        <taxon>Dikarya</taxon>
        <taxon>Ascomycota</taxon>
        <taxon>Pezizomycotina</taxon>
        <taxon>Eurotiomycetes</taxon>
        <taxon>Chaetothyriomycetidae</taxon>
        <taxon>Chaetothyriales</taxon>
        <taxon>Cyphellophoraceae</taxon>
        <taxon>Cyphellophora</taxon>
    </lineage>
</organism>
<dbReference type="GO" id="GO:0004616">
    <property type="term" value="F:phosphogluconate dehydrogenase (decarboxylating) activity"/>
    <property type="evidence" value="ECO:0007669"/>
    <property type="project" value="UniProtKB-EC"/>
</dbReference>
<dbReference type="InterPro" id="IPR013328">
    <property type="entry name" value="6PGD_dom2"/>
</dbReference>
<evidence type="ECO:0000256" key="2">
    <source>
        <dbReference type="ARBA" id="ARBA00008419"/>
    </source>
</evidence>
<dbReference type="InterPro" id="IPR006115">
    <property type="entry name" value="6PGDH_NADP-bd"/>
</dbReference>
<dbReference type="VEuPathDB" id="FungiDB:HMPREF1541_09646"/>
<sequence>MIGCGSMGGGMALLFAEHDITVYLEDPSEEQVDSVIQSAKKDGIGHRVEKTQDYQEMCQKLDSPRVFVFSLPHGNVGDSVVDGLQRYLDIGDIIIDASNENWQNTQRRQGKLAAQGVCYIGMGVSGGYQAARRGPSMCPGGDQPALKQVMPLLEKVCAKDSKGRPCVGNVGTGGCGHYVKMIHNGIEQAMMSAVAEAFQVMNVGLGMTLDEISEAFARWNTEGELRNTFLVSIAADICKTRDESGKLVLPAIQDKVVQDTDDTEGTGIWTNIEAIRLHIPVPSIATAHFLRLASGDRAQRVHAKETSKHHETIHKIDQDRKEFLEDLRLALYGACVASYVQGLKIIDKADKENNWHINFLTVTQIWRAGCIIQADTITDLMEEVYTSNGTDKERNPLFSRSFMDELNKTYLPLRRVVARCVETNAVIPSFSATLEYMKYSSNTQLPTDFYEAELDYFGKHMFDLKSDPPGKPVTGTHHFEWKPA</sequence>
<dbReference type="PRINTS" id="PR00076">
    <property type="entry name" value="6PGDHDRGNASE"/>
</dbReference>
<dbReference type="InterPro" id="IPR008927">
    <property type="entry name" value="6-PGluconate_DH-like_C_sf"/>
</dbReference>
<dbReference type="SMART" id="SM01350">
    <property type="entry name" value="6PGD"/>
    <property type="match status" value="1"/>
</dbReference>
<dbReference type="Proteomes" id="UP000030752">
    <property type="component" value="Unassembled WGS sequence"/>
</dbReference>
<dbReference type="HOGENOM" id="CLU_024540_4_0_1"/>
<dbReference type="SUPFAM" id="SSF48179">
    <property type="entry name" value="6-phosphogluconate dehydrogenase C-terminal domain-like"/>
    <property type="match status" value="1"/>
</dbReference>
<dbReference type="Gene3D" id="1.10.1040.10">
    <property type="entry name" value="N-(1-d-carboxylethyl)-l-norvaline Dehydrogenase, domain 2"/>
    <property type="match status" value="1"/>
</dbReference>
<feature type="active site" description="Proton donor" evidence="7">
    <location>
        <position position="187"/>
    </location>
</feature>
<evidence type="ECO:0000256" key="7">
    <source>
        <dbReference type="PIRSR" id="PIRSR000109-1"/>
    </source>
</evidence>
<gene>
    <name evidence="9" type="ORF">HMPREF1541_09646</name>
</gene>
<reference evidence="9 10" key="1">
    <citation type="submission" date="2013-03" db="EMBL/GenBank/DDBJ databases">
        <title>The Genome Sequence of Phialophora europaea CBS 101466.</title>
        <authorList>
            <consortium name="The Broad Institute Genomics Platform"/>
            <person name="Cuomo C."/>
            <person name="de Hoog S."/>
            <person name="Gorbushina A."/>
            <person name="Walker B."/>
            <person name="Young S.K."/>
            <person name="Zeng Q."/>
            <person name="Gargeya S."/>
            <person name="Fitzgerald M."/>
            <person name="Haas B."/>
            <person name="Abouelleil A."/>
            <person name="Allen A.W."/>
            <person name="Alvarado L."/>
            <person name="Arachchi H.M."/>
            <person name="Berlin A.M."/>
            <person name="Chapman S.B."/>
            <person name="Gainer-Dewar J."/>
            <person name="Goldberg J."/>
            <person name="Griggs A."/>
            <person name="Gujja S."/>
            <person name="Hansen M."/>
            <person name="Howarth C."/>
            <person name="Imamovic A."/>
            <person name="Ireland A."/>
            <person name="Larimer J."/>
            <person name="McCowan C."/>
            <person name="Murphy C."/>
            <person name="Pearson M."/>
            <person name="Poon T.W."/>
            <person name="Priest M."/>
            <person name="Roberts A."/>
            <person name="Saif S."/>
            <person name="Shea T."/>
            <person name="Sisk P."/>
            <person name="Sykes S."/>
            <person name="Wortman J."/>
            <person name="Nusbaum C."/>
            <person name="Birren B."/>
        </authorList>
    </citation>
    <scope>NUCLEOTIDE SEQUENCE [LARGE SCALE GENOMIC DNA]</scope>
    <source>
        <strain evidence="9 10">CBS 101466</strain>
    </source>
</reference>
<dbReference type="EMBL" id="KB822712">
    <property type="protein sequence ID" value="ETN45813.1"/>
    <property type="molecule type" value="Genomic_DNA"/>
</dbReference>
<evidence type="ECO:0000313" key="9">
    <source>
        <dbReference type="EMBL" id="ETN45813.1"/>
    </source>
</evidence>
<evidence type="ECO:0000259" key="8">
    <source>
        <dbReference type="SMART" id="SM01350"/>
    </source>
</evidence>
<dbReference type="PIRSF" id="PIRSF000109">
    <property type="entry name" value="6PGD"/>
    <property type="match status" value="1"/>
</dbReference>
<dbReference type="EC" id="1.1.1.44" evidence="6"/>
<keyword evidence="10" id="KW-1185">Reference proteome</keyword>
<comment type="function">
    <text evidence="6">Catalyzes the oxidative decarboxylation of 6-phosphogluconate to ribulose 5-phosphate and CO(2), with concomitant reduction of NADP to NADPH.</text>
</comment>
<evidence type="ECO:0000256" key="6">
    <source>
        <dbReference type="PIRNR" id="PIRNR000109"/>
    </source>
</evidence>
<dbReference type="GO" id="GO:0019521">
    <property type="term" value="P:D-gluconate metabolic process"/>
    <property type="evidence" value="ECO:0007669"/>
    <property type="project" value="UniProtKB-KW"/>
</dbReference>
<comment type="subunit">
    <text evidence="6">Homodimer.</text>
</comment>
<dbReference type="RefSeq" id="XP_008712541.1">
    <property type="nucleotide sequence ID" value="XM_008714319.1"/>
</dbReference>
<dbReference type="Gene3D" id="3.40.50.720">
    <property type="entry name" value="NAD(P)-binding Rossmann-like Domain"/>
    <property type="match status" value="1"/>
</dbReference>
<feature type="active site" description="Proton acceptor" evidence="7">
    <location>
        <position position="180"/>
    </location>
</feature>
<dbReference type="Pfam" id="PF03446">
    <property type="entry name" value="NAD_binding_2"/>
    <property type="match status" value="1"/>
</dbReference>
<dbReference type="InterPro" id="IPR036291">
    <property type="entry name" value="NAD(P)-bd_dom_sf"/>
</dbReference>
<keyword evidence="5 6" id="KW-0570">Pentose shunt</keyword>
<dbReference type="PANTHER" id="PTHR11811">
    <property type="entry name" value="6-PHOSPHOGLUCONATE DEHYDROGENASE"/>
    <property type="match status" value="1"/>
</dbReference>
<dbReference type="Pfam" id="PF00393">
    <property type="entry name" value="6PGD"/>
    <property type="match status" value="1"/>
</dbReference>
<keyword evidence="3 6" id="KW-0560">Oxidoreductase</keyword>
<dbReference type="GO" id="GO:0006098">
    <property type="term" value="P:pentose-phosphate shunt"/>
    <property type="evidence" value="ECO:0007669"/>
    <property type="project" value="UniProtKB-UniPathway"/>
</dbReference>
<dbReference type="UniPathway" id="UPA00115">
    <property type="reaction ID" value="UER00410"/>
</dbReference>
<evidence type="ECO:0000256" key="1">
    <source>
        <dbReference type="ARBA" id="ARBA00004874"/>
    </source>
</evidence>
<dbReference type="eggNOG" id="KOG2653">
    <property type="taxonomic scope" value="Eukaryota"/>
</dbReference>
<dbReference type="GeneID" id="19976985"/>
<comment type="similarity">
    <text evidence="2 6">Belongs to the 6-phosphogluconate dehydrogenase family.</text>
</comment>
<dbReference type="SUPFAM" id="SSF51735">
    <property type="entry name" value="NAD(P)-binding Rossmann-fold domains"/>
    <property type="match status" value="1"/>
</dbReference>
<feature type="domain" description="6-phosphogluconate dehydrogenase C-terminal" evidence="8">
    <location>
        <begin position="176"/>
        <end position="482"/>
    </location>
</feature>
<dbReference type="STRING" id="1220924.W2SCQ5"/>
<accession>W2SCQ5</accession>
<comment type="pathway">
    <text evidence="1 6">Carbohydrate degradation; pentose phosphate pathway; D-ribulose 5-phosphate from D-glucose 6-phosphate (oxidative stage): step 3/3.</text>
</comment>
<name>W2SCQ5_CYPE1</name>
<dbReference type="GO" id="GO:0050661">
    <property type="term" value="F:NADP binding"/>
    <property type="evidence" value="ECO:0007669"/>
    <property type="project" value="InterPro"/>
</dbReference>
<evidence type="ECO:0000313" key="10">
    <source>
        <dbReference type="Proteomes" id="UP000030752"/>
    </source>
</evidence>
<proteinExistence type="inferred from homology"/>
<dbReference type="InterPro" id="IPR006114">
    <property type="entry name" value="6PGDH_C"/>
</dbReference>
<dbReference type="InterPro" id="IPR006113">
    <property type="entry name" value="6PGDH_Gnd/GntZ"/>
</dbReference>
<evidence type="ECO:0000256" key="3">
    <source>
        <dbReference type="ARBA" id="ARBA00023002"/>
    </source>
</evidence>
<protein>
    <recommendedName>
        <fullName evidence="6">6-phosphogluconate dehydrogenase, decarboxylating</fullName>
        <ecNumber evidence="6">1.1.1.44</ecNumber>
    </recommendedName>
</protein>